<dbReference type="Proteomes" id="UP000324222">
    <property type="component" value="Unassembled WGS sequence"/>
</dbReference>
<accession>A0A5B7J8A6</accession>
<evidence type="ECO:0000313" key="2">
    <source>
        <dbReference type="Proteomes" id="UP000324222"/>
    </source>
</evidence>
<keyword evidence="2" id="KW-1185">Reference proteome</keyword>
<protein>
    <submittedName>
        <fullName evidence="1">Uncharacterized protein</fullName>
    </submittedName>
</protein>
<proteinExistence type="predicted"/>
<sequence length="80" mass="8296">MSITGALVTQHQCHPHNSVGACGSRGGVPKLVRSLKLCTSHPSDPSLAITLSPSLFPDPLTSLYPTPNSKTLGHAEDAPP</sequence>
<comment type="caution">
    <text evidence="1">The sequence shown here is derived from an EMBL/GenBank/DDBJ whole genome shotgun (WGS) entry which is preliminary data.</text>
</comment>
<reference evidence="1 2" key="1">
    <citation type="submission" date="2019-05" db="EMBL/GenBank/DDBJ databases">
        <title>Another draft genome of Portunus trituberculatus and its Hox gene families provides insights of decapod evolution.</title>
        <authorList>
            <person name="Jeong J.-H."/>
            <person name="Song I."/>
            <person name="Kim S."/>
            <person name="Choi T."/>
            <person name="Kim D."/>
            <person name="Ryu S."/>
            <person name="Kim W."/>
        </authorList>
    </citation>
    <scope>NUCLEOTIDE SEQUENCE [LARGE SCALE GENOMIC DNA]</scope>
    <source>
        <tissue evidence="1">Muscle</tissue>
    </source>
</reference>
<organism evidence="1 2">
    <name type="scientific">Portunus trituberculatus</name>
    <name type="common">Swimming crab</name>
    <name type="synonym">Neptunus trituberculatus</name>
    <dbReference type="NCBI Taxonomy" id="210409"/>
    <lineage>
        <taxon>Eukaryota</taxon>
        <taxon>Metazoa</taxon>
        <taxon>Ecdysozoa</taxon>
        <taxon>Arthropoda</taxon>
        <taxon>Crustacea</taxon>
        <taxon>Multicrustacea</taxon>
        <taxon>Malacostraca</taxon>
        <taxon>Eumalacostraca</taxon>
        <taxon>Eucarida</taxon>
        <taxon>Decapoda</taxon>
        <taxon>Pleocyemata</taxon>
        <taxon>Brachyura</taxon>
        <taxon>Eubrachyura</taxon>
        <taxon>Portunoidea</taxon>
        <taxon>Portunidae</taxon>
        <taxon>Portuninae</taxon>
        <taxon>Portunus</taxon>
    </lineage>
</organism>
<dbReference type="AlphaFoldDB" id="A0A5B7J8A6"/>
<dbReference type="EMBL" id="VSRR010083776">
    <property type="protein sequence ID" value="MPC90256.1"/>
    <property type="molecule type" value="Genomic_DNA"/>
</dbReference>
<gene>
    <name evidence="1" type="ORF">E2C01_085232</name>
</gene>
<evidence type="ECO:0000313" key="1">
    <source>
        <dbReference type="EMBL" id="MPC90256.1"/>
    </source>
</evidence>
<name>A0A5B7J8A6_PORTR</name>